<dbReference type="OrthoDB" id="425383at2759"/>
<dbReference type="Gene3D" id="2.40.50.140">
    <property type="entry name" value="Nucleic acid-binding proteins"/>
    <property type="match status" value="1"/>
</dbReference>
<protein>
    <submittedName>
        <fullName evidence="1">Spag6 protein</fullName>
    </submittedName>
</protein>
<dbReference type="EMBL" id="CAJNJA010005355">
    <property type="protein sequence ID" value="CAE7188728.1"/>
    <property type="molecule type" value="Genomic_DNA"/>
</dbReference>
<dbReference type="Proteomes" id="UP000601435">
    <property type="component" value="Unassembled WGS sequence"/>
</dbReference>
<evidence type="ECO:0000313" key="1">
    <source>
        <dbReference type="EMBL" id="CAE7188728.1"/>
    </source>
</evidence>
<proteinExistence type="predicted"/>
<dbReference type="AlphaFoldDB" id="A0A812IW89"/>
<organism evidence="1 2">
    <name type="scientific">Symbiodinium necroappetens</name>
    <dbReference type="NCBI Taxonomy" id="1628268"/>
    <lineage>
        <taxon>Eukaryota</taxon>
        <taxon>Sar</taxon>
        <taxon>Alveolata</taxon>
        <taxon>Dinophyceae</taxon>
        <taxon>Suessiales</taxon>
        <taxon>Symbiodiniaceae</taxon>
        <taxon>Symbiodinium</taxon>
    </lineage>
</organism>
<dbReference type="SUPFAM" id="SSF50249">
    <property type="entry name" value="Nucleic acid-binding proteins"/>
    <property type="match status" value="1"/>
</dbReference>
<evidence type="ECO:0000313" key="2">
    <source>
        <dbReference type="Proteomes" id="UP000601435"/>
    </source>
</evidence>
<comment type="caution">
    <text evidence="1">The sequence shown here is derived from an EMBL/GenBank/DDBJ whole genome shotgun (WGS) entry which is preliminary data.</text>
</comment>
<keyword evidence="2" id="KW-1185">Reference proteome</keyword>
<reference evidence="1" key="1">
    <citation type="submission" date="2021-02" db="EMBL/GenBank/DDBJ databases">
        <authorList>
            <person name="Dougan E. K."/>
            <person name="Rhodes N."/>
            <person name="Thang M."/>
            <person name="Chan C."/>
        </authorList>
    </citation>
    <scope>NUCLEOTIDE SEQUENCE</scope>
</reference>
<dbReference type="InterPro" id="IPR012340">
    <property type="entry name" value="NA-bd_OB-fold"/>
</dbReference>
<gene>
    <name evidence="1" type="primary">Spag6</name>
    <name evidence="1" type="ORF">SNEC2469_LOCUS1025</name>
</gene>
<sequence>MDARSLTDLLSALDGDSAVHLILEVLKLRPALSPAVVGFACPALTYAPARGMMERRCRGVVRQVDRAQGFGYIASPEIEATFGMDVLVRESQLRAFQAGDEVSFTCVLNEEQKPQAFEVLTANGMPPVAVAPVPEWTDWNHWADGNDPKKRRL</sequence>
<accession>A0A812IW89</accession>
<name>A0A812IW89_9DINO</name>